<dbReference type="InterPro" id="IPR023213">
    <property type="entry name" value="CAT-like_dom_sf"/>
</dbReference>
<sequence>MNDTTQVMVEIWRRHLGDQPIGPDDDFYALGGDSLIALRVVADANALGIPVELRDLLYFPTVGELVAAVAGRDGPADGAGDYQPFGLLDPYDRALMPAEVRDAWPASALQVGLIYLSEASGDPRLYQDLIGVEVTGPFDGALFTAALDELFGRHQALRSSFDLGGFSVPAQLLWSSVDPPLTIEYATTAEPVARWRETQLSQAIDWGRPPVLRCHVVALEGSFHVTLTLHHAILDGWSYARLCYELLALYDAKLTGRPADLPLPPASGQREFLRLEREAIDNREAADFWHAEADVPGLLLDRGRFGGAADPREMLTFEVGETLLEGLRAAAGAIGVPLKSLVLGCHVRALSTWTGRDRDVVTGLTVNGRPETVGADLLVGLFLNTVPIRVPVVPEDQVELCRSALAAEQRGMRHRRYPLAVIEQRLGRPPFDTAFNFTHFHVYDQLEQLTAIRPGAWWAFDKASFPLMVDFMINSRDLGTAVAVAYDPDLFDKAQVTTYLELYRSALHAAAGMPD</sequence>
<gene>
    <name evidence="5" type="ORF">ACH4OY_17660</name>
</gene>
<dbReference type="PANTHER" id="PTHR45527">
    <property type="entry name" value="NONRIBOSOMAL PEPTIDE SYNTHETASE"/>
    <property type="match status" value="1"/>
</dbReference>
<feature type="domain" description="Carrier" evidence="4">
    <location>
        <begin position="1"/>
        <end position="73"/>
    </location>
</feature>
<dbReference type="InterPro" id="IPR006162">
    <property type="entry name" value="Ppantetheine_attach_site"/>
</dbReference>
<organism evidence="5 6">
    <name type="scientific">Micromonospora rubida</name>
    <dbReference type="NCBI Taxonomy" id="2697657"/>
    <lineage>
        <taxon>Bacteria</taxon>
        <taxon>Bacillati</taxon>
        <taxon>Actinomycetota</taxon>
        <taxon>Actinomycetes</taxon>
        <taxon>Micromonosporales</taxon>
        <taxon>Micromonosporaceae</taxon>
        <taxon>Micromonospora</taxon>
    </lineage>
</organism>
<evidence type="ECO:0000256" key="2">
    <source>
        <dbReference type="ARBA" id="ARBA00022450"/>
    </source>
</evidence>
<keyword evidence="6" id="KW-1185">Reference proteome</keyword>
<dbReference type="InterPro" id="IPR001242">
    <property type="entry name" value="Condensation_dom"/>
</dbReference>
<accession>A0ABW7SLB5</accession>
<dbReference type="EMBL" id="JBIRPU010000011">
    <property type="protein sequence ID" value="MFI0794490.1"/>
    <property type="molecule type" value="Genomic_DNA"/>
</dbReference>
<dbReference type="InterPro" id="IPR036736">
    <property type="entry name" value="ACP-like_sf"/>
</dbReference>
<dbReference type="PROSITE" id="PS00012">
    <property type="entry name" value="PHOSPHOPANTETHEINE"/>
    <property type="match status" value="1"/>
</dbReference>
<evidence type="ECO:0000313" key="6">
    <source>
        <dbReference type="Proteomes" id="UP001611075"/>
    </source>
</evidence>
<name>A0ABW7SLB5_9ACTN</name>
<dbReference type="PANTHER" id="PTHR45527:SF1">
    <property type="entry name" value="FATTY ACID SYNTHASE"/>
    <property type="match status" value="1"/>
</dbReference>
<evidence type="ECO:0000259" key="4">
    <source>
        <dbReference type="PROSITE" id="PS50075"/>
    </source>
</evidence>
<dbReference type="RefSeq" id="WP_396680852.1">
    <property type="nucleotide sequence ID" value="NZ_JBIRPU010000011.1"/>
</dbReference>
<reference evidence="5 6" key="1">
    <citation type="submission" date="2024-10" db="EMBL/GenBank/DDBJ databases">
        <title>The Natural Products Discovery Center: Release of the First 8490 Sequenced Strains for Exploring Actinobacteria Biosynthetic Diversity.</title>
        <authorList>
            <person name="Kalkreuter E."/>
            <person name="Kautsar S.A."/>
            <person name="Yang D."/>
            <person name="Bader C.D."/>
            <person name="Teijaro C.N."/>
            <person name="Fluegel L."/>
            <person name="Davis C.M."/>
            <person name="Simpson J.R."/>
            <person name="Lauterbach L."/>
            <person name="Steele A.D."/>
            <person name="Gui C."/>
            <person name="Meng S."/>
            <person name="Li G."/>
            <person name="Viehrig K."/>
            <person name="Ye F."/>
            <person name="Su P."/>
            <person name="Kiefer A.F."/>
            <person name="Nichols A."/>
            <person name="Cepeda A.J."/>
            <person name="Yan W."/>
            <person name="Fan B."/>
            <person name="Jiang Y."/>
            <person name="Adhikari A."/>
            <person name="Zheng C.-J."/>
            <person name="Schuster L."/>
            <person name="Cowan T.M."/>
            <person name="Smanski M.J."/>
            <person name="Chevrette M.G."/>
            <person name="De Carvalho L.P.S."/>
            <person name="Shen B."/>
        </authorList>
    </citation>
    <scope>NUCLEOTIDE SEQUENCE [LARGE SCALE GENOMIC DNA]</scope>
    <source>
        <strain evidence="5 6">NPDC021253</strain>
    </source>
</reference>
<dbReference type="PROSITE" id="PS50075">
    <property type="entry name" value="CARRIER"/>
    <property type="match status" value="1"/>
</dbReference>
<dbReference type="Gene3D" id="3.30.559.30">
    <property type="entry name" value="Nonribosomal peptide synthetase, condensation domain"/>
    <property type="match status" value="1"/>
</dbReference>
<dbReference type="Pfam" id="PF00550">
    <property type="entry name" value="PP-binding"/>
    <property type="match status" value="1"/>
</dbReference>
<dbReference type="Pfam" id="PF00668">
    <property type="entry name" value="Condensation"/>
    <property type="match status" value="1"/>
</dbReference>
<proteinExistence type="predicted"/>
<comment type="cofactor">
    <cofactor evidence="1">
        <name>pantetheine 4'-phosphate</name>
        <dbReference type="ChEBI" id="CHEBI:47942"/>
    </cofactor>
</comment>
<dbReference type="Proteomes" id="UP001611075">
    <property type="component" value="Unassembled WGS sequence"/>
</dbReference>
<comment type="caution">
    <text evidence="5">The sequence shown here is derived from an EMBL/GenBank/DDBJ whole genome shotgun (WGS) entry which is preliminary data.</text>
</comment>
<keyword evidence="3" id="KW-0597">Phosphoprotein</keyword>
<evidence type="ECO:0000256" key="1">
    <source>
        <dbReference type="ARBA" id="ARBA00001957"/>
    </source>
</evidence>
<keyword evidence="2" id="KW-0596">Phosphopantetheine</keyword>
<dbReference type="InterPro" id="IPR009081">
    <property type="entry name" value="PP-bd_ACP"/>
</dbReference>
<dbReference type="Gene3D" id="1.10.1200.10">
    <property type="entry name" value="ACP-like"/>
    <property type="match status" value="1"/>
</dbReference>
<dbReference type="SUPFAM" id="SSF52777">
    <property type="entry name" value="CoA-dependent acyltransferases"/>
    <property type="match status" value="2"/>
</dbReference>
<dbReference type="Gene3D" id="3.30.559.10">
    <property type="entry name" value="Chloramphenicol acetyltransferase-like domain"/>
    <property type="match status" value="1"/>
</dbReference>
<protein>
    <submittedName>
        <fullName evidence="5">Condensation domain-containing protein</fullName>
    </submittedName>
</protein>
<evidence type="ECO:0000256" key="3">
    <source>
        <dbReference type="ARBA" id="ARBA00022553"/>
    </source>
</evidence>
<evidence type="ECO:0000313" key="5">
    <source>
        <dbReference type="EMBL" id="MFI0794490.1"/>
    </source>
</evidence>
<dbReference type="SUPFAM" id="SSF47336">
    <property type="entry name" value="ACP-like"/>
    <property type="match status" value="1"/>
</dbReference>